<accession>A0ABZ1A8P4</accession>
<keyword evidence="2" id="KW-1185">Reference proteome</keyword>
<dbReference type="EMBL" id="CP139639">
    <property type="protein sequence ID" value="WRI24115.1"/>
    <property type="molecule type" value="Genomic_DNA"/>
</dbReference>
<reference evidence="1 2" key="1">
    <citation type="submission" date="2023-12" db="EMBL/GenBank/DDBJ databases">
        <title>First complete genome sequence of Pseudomonas canadensis strain Pcan-CK-23 isolated from homogenized tissues of Zophobas morio larvae.</title>
        <authorList>
            <person name="Kundlacz C."/>
            <person name="Aldeia C."/>
            <person name="Eddoubaji Y."/>
            <person name="Campos-Madueno E.I."/>
            <person name="Endimiani A."/>
        </authorList>
    </citation>
    <scope>NUCLEOTIDE SEQUENCE [LARGE SCALE GENOMIC DNA]</scope>
    <source>
        <strain evidence="1 2">Pcan-CK-23</strain>
    </source>
</reference>
<protein>
    <submittedName>
        <fullName evidence="1">Uncharacterized protein</fullName>
    </submittedName>
</protein>
<evidence type="ECO:0000313" key="1">
    <source>
        <dbReference type="EMBL" id="WRI24115.1"/>
    </source>
</evidence>
<name>A0ABZ1A8P4_9PSED</name>
<dbReference type="RefSeq" id="WP_323987743.1">
    <property type="nucleotide sequence ID" value="NZ_CP139639.1"/>
</dbReference>
<sequence length="174" mass="19481">MSGRRSPSPARAVRDLQNARSLLGKHLSELLHDQYYFNDEKNLRDIGFLEWRFCEREVLSMYLLSDGERVGADLLPSDTPASFEIEPNATCSWKRENLLTGLSATLLENKKVCAVEGILDSLYGQEPWLAGFRVTFETGDSLIYLNQGDDAVVLINAIPPVSVGLETRFVTSIQ</sequence>
<dbReference type="Proteomes" id="UP001322392">
    <property type="component" value="Chromosome"/>
</dbReference>
<proteinExistence type="predicted"/>
<evidence type="ECO:0000313" key="2">
    <source>
        <dbReference type="Proteomes" id="UP001322392"/>
    </source>
</evidence>
<organism evidence="1 2">
    <name type="scientific">Pseudomonas canadensis</name>
    <dbReference type="NCBI Taxonomy" id="915099"/>
    <lineage>
        <taxon>Bacteria</taxon>
        <taxon>Pseudomonadati</taxon>
        <taxon>Pseudomonadota</taxon>
        <taxon>Gammaproteobacteria</taxon>
        <taxon>Pseudomonadales</taxon>
        <taxon>Pseudomonadaceae</taxon>
        <taxon>Pseudomonas</taxon>
    </lineage>
</organism>
<gene>
    <name evidence="1" type="ORF">SPL95_26535</name>
</gene>